<feature type="coiled-coil region" evidence="10">
    <location>
        <begin position="509"/>
        <end position="833"/>
    </location>
</feature>
<keyword evidence="5 9" id="KW-0505">Motor protein</keyword>
<dbReference type="GO" id="GO:0000779">
    <property type="term" value="C:condensed chromosome, centromeric region"/>
    <property type="evidence" value="ECO:0007669"/>
    <property type="project" value="UniProtKB-ARBA"/>
</dbReference>
<feature type="region of interest" description="Disordered" evidence="11">
    <location>
        <begin position="1425"/>
        <end position="1444"/>
    </location>
</feature>
<dbReference type="SMART" id="SM00129">
    <property type="entry name" value="KISc"/>
    <property type="match status" value="1"/>
</dbReference>
<proteinExistence type="inferred from homology"/>
<comment type="subcellular location">
    <subcellularLocation>
        <location evidence="1">Cytoplasm</location>
        <location evidence="1">Cytoskeleton</location>
    </subcellularLocation>
</comment>
<feature type="compositionally biased region" description="Basic and acidic residues" evidence="11">
    <location>
        <begin position="1722"/>
        <end position="1741"/>
    </location>
</feature>
<dbReference type="Proteomes" id="UP000823561">
    <property type="component" value="Chromosome 5"/>
</dbReference>
<dbReference type="GO" id="GO:0000278">
    <property type="term" value="P:mitotic cell cycle"/>
    <property type="evidence" value="ECO:0007669"/>
    <property type="project" value="UniProtKB-ARBA"/>
</dbReference>
<dbReference type="InterPro" id="IPR027640">
    <property type="entry name" value="Kinesin-like_fam"/>
</dbReference>
<evidence type="ECO:0000256" key="4">
    <source>
        <dbReference type="ARBA" id="ARBA00023054"/>
    </source>
</evidence>
<dbReference type="GO" id="GO:0005524">
    <property type="term" value="F:ATP binding"/>
    <property type="evidence" value="ECO:0007669"/>
    <property type="project" value="UniProtKB-UniRule"/>
</dbReference>
<feature type="compositionally biased region" description="Basic and acidic residues" evidence="11">
    <location>
        <begin position="1020"/>
        <end position="1031"/>
    </location>
</feature>
<feature type="domain" description="Kinesin motor" evidence="12">
    <location>
        <begin position="6"/>
        <end position="338"/>
    </location>
</feature>
<evidence type="ECO:0000256" key="9">
    <source>
        <dbReference type="PROSITE-ProRule" id="PRU00283"/>
    </source>
</evidence>
<dbReference type="Gene3D" id="3.40.850.10">
    <property type="entry name" value="Kinesin motor domain"/>
    <property type="match status" value="1"/>
</dbReference>
<feature type="region of interest" description="Disordered" evidence="11">
    <location>
        <begin position="2350"/>
        <end position="2373"/>
    </location>
</feature>
<evidence type="ECO:0000256" key="1">
    <source>
        <dbReference type="ARBA" id="ARBA00004245"/>
    </source>
</evidence>
<comment type="similarity">
    <text evidence="9">Belongs to the TRAFAC class myosin-kinesin ATPase superfamily. Kinesin family.</text>
</comment>
<dbReference type="GO" id="GO:0030071">
    <property type="term" value="P:regulation of mitotic metaphase/anaphase transition"/>
    <property type="evidence" value="ECO:0007669"/>
    <property type="project" value="UniProtKB-ARBA"/>
</dbReference>
<feature type="compositionally biased region" description="Low complexity" evidence="11">
    <location>
        <begin position="1314"/>
        <end position="1323"/>
    </location>
</feature>
<dbReference type="PROSITE" id="PS00411">
    <property type="entry name" value="KINESIN_MOTOR_1"/>
    <property type="match status" value="1"/>
</dbReference>
<dbReference type="Pfam" id="PF00225">
    <property type="entry name" value="Kinesin"/>
    <property type="match status" value="1"/>
</dbReference>
<evidence type="ECO:0000256" key="8">
    <source>
        <dbReference type="ARBA" id="ARBA00081766"/>
    </source>
</evidence>
<gene>
    <name evidence="13" type="ORF">AALO_G00068520</name>
</gene>
<accession>A0AAV6H5B7</accession>
<feature type="compositionally biased region" description="Basic and acidic residues" evidence="11">
    <location>
        <begin position="1324"/>
        <end position="1352"/>
    </location>
</feature>
<dbReference type="GO" id="GO:0003777">
    <property type="term" value="F:microtubule motor activity"/>
    <property type="evidence" value="ECO:0007669"/>
    <property type="project" value="InterPro"/>
</dbReference>
<dbReference type="InterPro" id="IPR001752">
    <property type="entry name" value="Kinesin_motor_dom"/>
</dbReference>
<dbReference type="EMBL" id="JADWDJ010000005">
    <property type="protein sequence ID" value="KAG5281202.1"/>
    <property type="molecule type" value="Genomic_DNA"/>
</dbReference>
<dbReference type="PANTHER" id="PTHR47968">
    <property type="entry name" value="CENTROMERE PROTEIN E"/>
    <property type="match status" value="1"/>
</dbReference>
<dbReference type="SUPFAM" id="SSF52540">
    <property type="entry name" value="P-loop containing nucleoside triphosphate hydrolases"/>
    <property type="match status" value="1"/>
</dbReference>
<dbReference type="PROSITE" id="PS50067">
    <property type="entry name" value="KINESIN_MOTOR_2"/>
    <property type="match status" value="1"/>
</dbReference>
<feature type="region of interest" description="Disordered" evidence="11">
    <location>
        <begin position="1299"/>
        <end position="1403"/>
    </location>
</feature>
<evidence type="ECO:0000256" key="3">
    <source>
        <dbReference type="ARBA" id="ARBA00022840"/>
    </source>
</evidence>
<dbReference type="GO" id="GO:0005874">
    <property type="term" value="C:microtubule"/>
    <property type="evidence" value="ECO:0007669"/>
    <property type="project" value="TreeGrafter"/>
</dbReference>
<feature type="coiled-coil region" evidence="10">
    <location>
        <begin position="354"/>
        <end position="409"/>
    </location>
</feature>
<dbReference type="PANTHER" id="PTHR47968:SF75">
    <property type="entry name" value="CENTROMERE-ASSOCIATED PROTEIN E"/>
    <property type="match status" value="1"/>
</dbReference>
<feature type="region of interest" description="Disordered" evidence="11">
    <location>
        <begin position="2545"/>
        <end position="2569"/>
    </location>
</feature>
<reference evidence="13" key="1">
    <citation type="submission" date="2020-10" db="EMBL/GenBank/DDBJ databases">
        <title>Chromosome-scale genome assembly of the Allis shad, Alosa alosa.</title>
        <authorList>
            <person name="Margot Z."/>
            <person name="Christophe K."/>
            <person name="Cabau C."/>
            <person name="Louis A."/>
            <person name="Berthelot C."/>
            <person name="Parey E."/>
            <person name="Roest Crollius H."/>
            <person name="Montfort J."/>
            <person name="Robinson-Rechavi M."/>
            <person name="Bucao C."/>
            <person name="Bouchez O."/>
            <person name="Gislard M."/>
            <person name="Lluch J."/>
            <person name="Milhes M."/>
            <person name="Lampietro C."/>
            <person name="Lopez Roques C."/>
            <person name="Donnadieu C."/>
            <person name="Braasch I."/>
            <person name="Desvignes T."/>
            <person name="Postlethwait J."/>
            <person name="Bobe J."/>
            <person name="Guiguen Y."/>
        </authorList>
    </citation>
    <scope>NUCLEOTIDE SEQUENCE</scope>
    <source>
        <strain evidence="13">M-15738</strain>
        <tissue evidence="13">Blood</tissue>
    </source>
</reference>
<evidence type="ECO:0000256" key="6">
    <source>
        <dbReference type="ARBA" id="ARBA00023212"/>
    </source>
</evidence>
<feature type="binding site" evidence="9">
    <location>
        <begin position="92"/>
        <end position="99"/>
    </location>
    <ligand>
        <name>ATP</name>
        <dbReference type="ChEBI" id="CHEBI:30616"/>
    </ligand>
</feature>
<feature type="compositionally biased region" description="Polar residues" evidence="11">
    <location>
        <begin position="1449"/>
        <end position="1458"/>
    </location>
</feature>
<dbReference type="InterPro" id="IPR019821">
    <property type="entry name" value="Kinesin_motor_CS"/>
</dbReference>
<dbReference type="GO" id="GO:0008608">
    <property type="term" value="P:attachment of spindle microtubules to kinetochore"/>
    <property type="evidence" value="ECO:0007669"/>
    <property type="project" value="UniProtKB-ARBA"/>
</dbReference>
<dbReference type="InterPro" id="IPR027417">
    <property type="entry name" value="P-loop_NTPase"/>
</dbReference>
<keyword evidence="3 9" id="KW-0067">ATP-binding</keyword>
<evidence type="ECO:0000313" key="14">
    <source>
        <dbReference type="Proteomes" id="UP000823561"/>
    </source>
</evidence>
<keyword evidence="2 9" id="KW-0547">Nucleotide-binding</keyword>
<feature type="region of interest" description="Disordered" evidence="11">
    <location>
        <begin position="1715"/>
        <end position="1743"/>
    </location>
</feature>
<feature type="region of interest" description="Disordered" evidence="11">
    <location>
        <begin position="2598"/>
        <end position="2675"/>
    </location>
</feature>
<feature type="compositionally biased region" description="Basic and acidic residues" evidence="11">
    <location>
        <begin position="2545"/>
        <end position="2566"/>
    </location>
</feature>
<feature type="compositionally biased region" description="Low complexity" evidence="11">
    <location>
        <begin position="2620"/>
        <end position="2641"/>
    </location>
</feature>
<name>A0AAV6H5B7_9TELE</name>
<dbReference type="GO" id="GO:0007018">
    <property type="term" value="P:microtubule-based movement"/>
    <property type="evidence" value="ECO:0007669"/>
    <property type="project" value="InterPro"/>
</dbReference>
<feature type="compositionally biased region" description="Basic and acidic residues" evidence="11">
    <location>
        <begin position="1388"/>
        <end position="1403"/>
    </location>
</feature>
<feature type="region of interest" description="Disordered" evidence="11">
    <location>
        <begin position="2053"/>
        <end position="2076"/>
    </location>
</feature>
<evidence type="ECO:0000256" key="5">
    <source>
        <dbReference type="ARBA" id="ARBA00023175"/>
    </source>
</evidence>
<evidence type="ECO:0000256" key="10">
    <source>
        <dbReference type="SAM" id="Coils"/>
    </source>
</evidence>
<evidence type="ECO:0000256" key="11">
    <source>
        <dbReference type="SAM" id="MobiDB-lite"/>
    </source>
</evidence>
<feature type="region of interest" description="Disordered" evidence="11">
    <location>
        <begin position="1449"/>
        <end position="1469"/>
    </location>
</feature>
<feature type="compositionally biased region" description="Polar residues" evidence="11">
    <location>
        <begin position="2721"/>
        <end position="2731"/>
    </location>
</feature>
<evidence type="ECO:0000259" key="12">
    <source>
        <dbReference type="PROSITE" id="PS50067"/>
    </source>
</evidence>
<comment type="caution">
    <text evidence="13">The sequence shown here is derived from an EMBL/GenBank/DDBJ whole genome shotgun (WGS) entry which is preliminary data.</text>
</comment>
<sequence>MTEESAVKVCVRVRPLIQREEAAAENAEPVQLYWRADKQTIHQVDDGNPTKSFSFDRVFSAEESTNQLYQDIAKSLVVSTVEGYNGTIFAYGQTSSGKTFTMMGNSRTPGVIPLAMEDVFQTIKNCPKKEFLLRVSYMEIYNETVTDLLCDSWKRKPLEIREGNYKNVYVADLTEELVTSPDQALAWIRKGEKNRHYGKTKMNERSSRSHTIFRMIIESRERSDPASGEISDGAIIVSHLNLVDLAGAERASQTGAEGTRFKEGCNINRSLFTLGQVIKKLSDENQKGFTNYRDSKLTRILQNSLGGNAKTVIVCTITPAVQDETLSTLQFASAAKRMKNDPHVTEVSDDGALLRRYRNEINELKQRLQEVSSVTKTTVTEKQTLCQLLQEKEQLQREQEDRIRNLTKLLVTSNVVLVKKLPKRRMTWGGKLLQAAHPSDALAETDTGFMEPFVKQRRIDLSAIVENEDMEEFEGRWEIPLERTFDMDLNQSSVTTRNSSESDYCSPRVSEMKGRLANLEEQLEKEVQLRQEMQQQLEKEAQEKRELHLQLENEAQEKQEVNLQLEKEMQGKQELHLQLEKEAQEKQELHLQLEKEAQEKQELHLQLEKETQGKQELHLQLEKEAQDKQELHLQLEKEMQGKQELHLQHDMEKELQHQLEVETLQKQEALERAAEMEKKVMELEQQLEATPHNTSNYSSEQFKRDLGESIQLCESLCFEKERLEAERDALQKELQVCGEEVERLRRDSEALQEELVQKREMDEFQCLEEESKREYEKELLAQITTLKKAAEDSNIQAQKLKVELDTLSDLQGDKDLVQEVKRLRRSLEDAECLSLDTKKEWAFLRSENISLKERDDVLTAEHQRMQSELHSVQVQLEAEKNRFKKMQIDLQKELMGAFDENTKLTTLLDGKVPKNLVDGVILERTVAELQKELEQHKQNEEELQSQLKETLEKAQEQQQQELLKAQEQQQQFEEKLQQNQEMSRVELEGAHEQLEKLQQELQRAQEQGDLVQQELHKAQERLQQDKERHQQDLQSSQEQHQELLKAHEHLQEEHQKTTELLRQDLKNTREVQDGLQLELQNALKKHDSLQQELHNAQEHQQHWEAEFQRAQQQQEELQQELQKAQEQLRDHPISQEPGVEIFEELEVLRSELGALTAQRAELQEILEGVREEKNQLKRDLEESVDMCVQTQSELQQLQSRPSCSSSATDELLQQQKQELEELRQEKQQLQADLQENVDMMIENQTELREALDEVRELKGQLVAARLASAQVPDATENSLEATAELDRLRSEVTSLTAELDHLKSASQSEGGQKAQELQEALQQELHKVQETQRQKEEELQRLRDQLQEELQKTQESPPPELLQAQEQQRHLEEKLQRAEEVLQQELQRGQDEQERLQQKLQKAEEQQETLQHQLCEIQEQQKQKEEELRIGKEQKEQLEREHQEIQEMLQQQLCNTQDQRPHQEDQAPLLQELHQAQLEQQQQELLKAQEQHQQELLKAQQQQQQCLEEELNTALEQQLSLEKDLQKAQERLEQLQQELQETRQQHSQDSLKAQERQQYFEEELRKNEQLLHREYERAQEQQAQLQEELLKAQEQLQHHCTPQDSEEASGELERLRSDLSALTAQRAELQEILEGLKEEKNQLKRDLEENMDMAQQELEELRQEKRQMQTDLENNMAKASELETQLRCVTEERQRLLGDNEVAQTLQKEVDQLRSEVSSLSADREQLQEKLRKDEKRHSEELQELSVQREQLLQQLSAATVESAEELERLRSESAEELERLRSEVSTLTTQRAELQEMLEAVREERSQLKRDLEENGGMAQQQLNELEEIRLERKQLQTDLQNNMERASELETQLRCVTEERQRLLGDNEVAQTLQKEVAQLRSEVSSLSADREQLQEKLREDEKRHSEELQELSVQRQQLLQQLSAATVESTEELERLRSESVEELERLAPDVSQPPTQRAELQEMLEAVREERSQLKRDLEENGGMAQQQQNELEEIRLEKRQLQTDLQNNLERANELQAQLRCVTEERQRLLGDNEVAQTLQKEVAQLRSEVSSLSADREQLQEKLREDEKRHSEELQELSVQRQQLLQQLSAATVESAEELERLRSESAEELERLRSEVSALTTQRAELQEMLEAVREERSQLKRDLEENVDMVQHMKAQRTSYPEHSELVVQENESQQKLQAWSLRIQRLADQLSQKLRKRWTTELLASAELTERRLTKQLLSQTPHLAPLTTSLKKSTLQLQDLLWTRLATLQKLAVTYRGHYEALWEQEASAVDQSGLIAQAQKSTSGHPCPPQDVLLCLLLERRELHLQEMAASAQRLEEGVAELEKVMSVELQHRVQANQGLEELSSRTPAEPSTLGRHLQQETSRRHSVASCEQTICHALVSEQQRLANSKVTHEQRRQTVVPLSLLQPPISELQQDKQQLCSRLQQALTHTRTLEKKLQHLQGAHDLSSQQCSEQLLQLKELQDKLAHSQTLAQRKMTPSAVEMQKMKDRLVNMEMENTNLNTGHQQELERLTSVLKYKEELIRKLKEDLRMKQQDDEHSYMEDNHSKHCGHQEEIQQLQQKIAQLESTLSSQQEEVDRWKRRAYKLKESRREGGLHTPTKHGRPPTPTKHTPTKHTLPLTPTKHTLTHTQARPSPSKRPALGEAPLLNSPQRPLLDSPKSLFFDMPPGTHAPPIARTKGFFDNCALGPATGSTGGGSAANKKDEWWPQSPRQGQQCETQ</sequence>
<evidence type="ECO:0000256" key="2">
    <source>
        <dbReference type="ARBA" id="ARBA00022741"/>
    </source>
</evidence>
<dbReference type="CDD" id="cd01374">
    <property type="entry name" value="KISc_CENP_E"/>
    <property type="match status" value="1"/>
</dbReference>
<feature type="compositionally biased region" description="Basic and acidic residues" evidence="11">
    <location>
        <begin position="2060"/>
        <end position="2076"/>
    </location>
</feature>
<dbReference type="PRINTS" id="PR00380">
    <property type="entry name" value="KINESINHEAVY"/>
</dbReference>
<evidence type="ECO:0000256" key="7">
    <source>
        <dbReference type="ARBA" id="ARBA00070169"/>
    </source>
</evidence>
<dbReference type="GO" id="GO:0008017">
    <property type="term" value="F:microtubule binding"/>
    <property type="evidence" value="ECO:0007669"/>
    <property type="project" value="InterPro"/>
</dbReference>
<feature type="region of interest" description="Disordered" evidence="11">
    <location>
        <begin position="1884"/>
        <end position="1910"/>
    </location>
</feature>
<keyword evidence="6" id="KW-0963">Cytoplasm</keyword>
<organism evidence="13 14">
    <name type="scientific">Alosa alosa</name>
    <name type="common">allis shad</name>
    <dbReference type="NCBI Taxonomy" id="278164"/>
    <lineage>
        <taxon>Eukaryota</taxon>
        <taxon>Metazoa</taxon>
        <taxon>Chordata</taxon>
        <taxon>Craniata</taxon>
        <taxon>Vertebrata</taxon>
        <taxon>Euteleostomi</taxon>
        <taxon>Actinopterygii</taxon>
        <taxon>Neopterygii</taxon>
        <taxon>Teleostei</taxon>
        <taxon>Clupei</taxon>
        <taxon>Clupeiformes</taxon>
        <taxon>Clupeoidei</taxon>
        <taxon>Clupeidae</taxon>
        <taxon>Alosa</taxon>
    </lineage>
</organism>
<evidence type="ECO:0000313" key="13">
    <source>
        <dbReference type="EMBL" id="KAG5281202.1"/>
    </source>
</evidence>
<dbReference type="InterPro" id="IPR036961">
    <property type="entry name" value="Kinesin_motor_dom_sf"/>
</dbReference>
<feature type="compositionally biased region" description="Basic and acidic residues" evidence="11">
    <location>
        <begin position="1891"/>
        <end position="1910"/>
    </location>
</feature>
<dbReference type="GO" id="GO:0043515">
    <property type="term" value="F:kinetochore binding"/>
    <property type="evidence" value="ECO:0007669"/>
    <property type="project" value="UniProtKB-ARBA"/>
</dbReference>
<feature type="region of interest" description="Disordered" evidence="11">
    <location>
        <begin position="1020"/>
        <end position="1041"/>
    </location>
</feature>
<dbReference type="FunFam" id="3.40.850.10:FF:000026">
    <property type="entry name" value="Centromere-associated protein E"/>
    <property type="match status" value="1"/>
</dbReference>
<dbReference type="GO" id="GO:0000280">
    <property type="term" value="P:nuclear division"/>
    <property type="evidence" value="ECO:0007669"/>
    <property type="project" value="UniProtKB-ARBA"/>
</dbReference>
<feature type="compositionally biased region" description="Basic and acidic residues" evidence="11">
    <location>
        <begin position="1367"/>
        <end position="1380"/>
    </location>
</feature>
<dbReference type="GO" id="GO:0007051">
    <property type="term" value="P:spindle organization"/>
    <property type="evidence" value="ECO:0007669"/>
    <property type="project" value="UniProtKB-ARBA"/>
</dbReference>
<dbReference type="GO" id="GO:0140694">
    <property type="term" value="P:membraneless organelle assembly"/>
    <property type="evidence" value="ECO:0007669"/>
    <property type="project" value="UniProtKB-ARBA"/>
</dbReference>
<feature type="region of interest" description="Disordered" evidence="11">
    <location>
        <begin position="2696"/>
        <end position="2731"/>
    </location>
</feature>
<keyword evidence="14" id="KW-1185">Reference proteome</keyword>
<keyword evidence="6" id="KW-0206">Cytoskeleton</keyword>
<protein>
    <recommendedName>
        <fullName evidence="7">Centromere-associated protein E</fullName>
    </recommendedName>
    <alternativeName>
        <fullName evidence="8">Centromere protein E</fullName>
    </alternativeName>
</protein>
<keyword evidence="4 10" id="KW-0175">Coiled coil</keyword>